<reference evidence="3" key="2">
    <citation type="submission" date="2021-10" db="EMBL/GenBank/DDBJ databases">
        <title>Phylogenomics reveals ancestral predisposition of the termite-cultivated fungus Termitomyces towards a domesticated lifestyle.</title>
        <authorList>
            <person name="Auxier B."/>
            <person name="Grum-Grzhimaylo A."/>
            <person name="Cardenas M.E."/>
            <person name="Lodge J.D."/>
            <person name="Laessoe T."/>
            <person name="Pedersen O."/>
            <person name="Smith M.E."/>
            <person name="Kuyper T.W."/>
            <person name="Franco-Molano E.A."/>
            <person name="Baroni T.J."/>
            <person name="Aanen D.K."/>
        </authorList>
    </citation>
    <scope>NUCLEOTIDE SEQUENCE</scope>
    <source>
        <strain evidence="3">D49</strain>
    </source>
</reference>
<dbReference type="AlphaFoldDB" id="A0A9P7GJZ8"/>
<evidence type="ECO:0000313" key="4">
    <source>
        <dbReference type="Proteomes" id="UP000717328"/>
    </source>
</evidence>
<name>A0A9P7GJZ8_9AGAR</name>
<sequence length="359" mass="41157">MTGACPEYQRPCGRFVDDKTQEIIFYWQNDDGVYQISIYDISRRRWVNKTKNFKKIAMPNSPLSEELVREPLPDHNGSAGTLCRLSGRRVILLYGGFNEREDAPTRNFYMIDIDRSRWWKVDVPGHIPPRVDATMVFIKDTLYIFGGRRQESYSMAQFNSEHAWDWIVTREPYPAHIVLGYPGDSISVFGGDKILLLPGYPNEKIQEVNYSPSKTVLFDTKKRSFQVYGDMGGKFPTKIIGCDIFLAKSQHFLGQETWRVKVEDQEVLGQDANCSVILVAWKSTFEGRRDVPEVWLFNLSLSQPSTSNTCCAGLREELKEEDVSLLTCAVVVDDRVIIFGSTDEVDEEKKFDVCVELKL</sequence>
<dbReference type="Gene3D" id="2.120.10.80">
    <property type="entry name" value="Kelch-type beta propeller"/>
    <property type="match status" value="1"/>
</dbReference>
<dbReference type="OrthoDB" id="3018797at2759"/>
<gene>
    <name evidence="3" type="ORF">H0H81_006520</name>
</gene>
<keyword evidence="4" id="KW-1185">Reference proteome</keyword>
<reference evidence="3" key="1">
    <citation type="submission" date="2021-02" db="EMBL/GenBank/DDBJ databases">
        <authorList>
            <person name="Nieuwenhuis M."/>
            <person name="Van De Peppel L.J.J."/>
        </authorList>
    </citation>
    <scope>NUCLEOTIDE SEQUENCE</scope>
    <source>
        <strain evidence="3">D49</strain>
    </source>
</reference>
<proteinExistence type="predicted"/>
<accession>A0A9P7GJZ8</accession>
<dbReference type="PANTHER" id="PTHR46228:SF2">
    <property type="entry name" value="KELCH REPEAT PROTEIN (AFU_ORTHOLOGUE AFUA_4G14350)"/>
    <property type="match status" value="1"/>
</dbReference>
<dbReference type="SUPFAM" id="SSF50965">
    <property type="entry name" value="Galactose oxidase, central domain"/>
    <property type="match status" value="1"/>
</dbReference>
<evidence type="ECO:0000256" key="1">
    <source>
        <dbReference type="ARBA" id="ARBA00022441"/>
    </source>
</evidence>
<dbReference type="PANTHER" id="PTHR46228">
    <property type="entry name" value="KELCH DOMAIN-CONTAINING PROTEIN"/>
    <property type="match status" value="1"/>
</dbReference>
<dbReference type="EMBL" id="JABCKI010000169">
    <property type="protein sequence ID" value="KAG5652029.1"/>
    <property type="molecule type" value="Genomic_DNA"/>
</dbReference>
<comment type="caution">
    <text evidence="3">The sequence shown here is derived from an EMBL/GenBank/DDBJ whole genome shotgun (WGS) entry which is preliminary data.</text>
</comment>
<protein>
    <submittedName>
        <fullName evidence="3">Uncharacterized protein</fullName>
    </submittedName>
</protein>
<dbReference type="InterPro" id="IPR011043">
    <property type="entry name" value="Gal_Oxase/kelch_b-propeller"/>
</dbReference>
<keyword evidence="1" id="KW-0880">Kelch repeat</keyword>
<organism evidence="3 4">
    <name type="scientific">Sphagnurus paluster</name>
    <dbReference type="NCBI Taxonomy" id="117069"/>
    <lineage>
        <taxon>Eukaryota</taxon>
        <taxon>Fungi</taxon>
        <taxon>Dikarya</taxon>
        <taxon>Basidiomycota</taxon>
        <taxon>Agaricomycotina</taxon>
        <taxon>Agaricomycetes</taxon>
        <taxon>Agaricomycetidae</taxon>
        <taxon>Agaricales</taxon>
        <taxon>Tricholomatineae</taxon>
        <taxon>Lyophyllaceae</taxon>
        <taxon>Sphagnurus</taxon>
    </lineage>
</organism>
<keyword evidence="2" id="KW-0677">Repeat</keyword>
<dbReference type="InterPro" id="IPR015915">
    <property type="entry name" value="Kelch-typ_b-propeller"/>
</dbReference>
<dbReference type="Proteomes" id="UP000717328">
    <property type="component" value="Unassembled WGS sequence"/>
</dbReference>
<evidence type="ECO:0000256" key="2">
    <source>
        <dbReference type="ARBA" id="ARBA00022737"/>
    </source>
</evidence>
<evidence type="ECO:0000313" key="3">
    <source>
        <dbReference type="EMBL" id="KAG5652029.1"/>
    </source>
</evidence>